<dbReference type="Gene3D" id="4.10.280.10">
    <property type="entry name" value="Helix-loop-helix DNA-binding domain"/>
    <property type="match status" value="1"/>
</dbReference>
<dbReference type="AlphaFoldDB" id="A0A0K2V5L6"/>
<feature type="compositionally biased region" description="Low complexity" evidence="1">
    <location>
        <begin position="165"/>
        <end position="177"/>
    </location>
</feature>
<feature type="region of interest" description="Disordered" evidence="1">
    <location>
        <begin position="1"/>
        <end position="71"/>
    </location>
</feature>
<evidence type="ECO:0000259" key="2">
    <source>
        <dbReference type="Pfam" id="PF00010"/>
    </source>
</evidence>
<feature type="non-terminal residue" evidence="3">
    <location>
        <position position="198"/>
    </location>
</feature>
<accession>A0A0K2V5L6</accession>
<feature type="compositionally biased region" description="Acidic residues" evidence="1">
    <location>
        <begin position="7"/>
        <end position="18"/>
    </location>
</feature>
<evidence type="ECO:0000313" key="3">
    <source>
        <dbReference type="EMBL" id="CDW45799.1"/>
    </source>
</evidence>
<dbReference type="EMBL" id="HACA01028438">
    <property type="protein sequence ID" value="CDW45799.1"/>
    <property type="molecule type" value="Transcribed_RNA"/>
</dbReference>
<sequence>MSKITEDSIEDEEDEGEEPTTSCKTVSQSNQVQSQLPSFDRLKPRVNSNSNNIPNHKRKVITSMDGPPLNNAEKKFKGSKQEYLKLRNLVPALNEREDISKVEIIEETIRYIDALHHQLAAKNSTLASISPPSPCSDDSSTPSTSSVPLQNLEESQHLNHRSRKPSSVPSSSGRSSSQDVKAAVENIQAMFAAYLEQN</sequence>
<dbReference type="GO" id="GO:0046983">
    <property type="term" value="F:protein dimerization activity"/>
    <property type="evidence" value="ECO:0007669"/>
    <property type="project" value="InterPro"/>
</dbReference>
<proteinExistence type="predicted"/>
<feature type="compositionally biased region" description="Polar residues" evidence="1">
    <location>
        <begin position="19"/>
        <end position="37"/>
    </location>
</feature>
<dbReference type="Pfam" id="PF00010">
    <property type="entry name" value="HLH"/>
    <property type="match status" value="1"/>
</dbReference>
<feature type="domain" description="BHLH" evidence="2">
    <location>
        <begin position="82"/>
        <end position="115"/>
    </location>
</feature>
<protein>
    <recommendedName>
        <fullName evidence="2">BHLH domain-containing protein</fullName>
    </recommendedName>
</protein>
<dbReference type="SUPFAM" id="SSF47459">
    <property type="entry name" value="HLH, helix-loop-helix DNA-binding domain"/>
    <property type="match status" value="1"/>
</dbReference>
<dbReference type="OrthoDB" id="10047910at2759"/>
<evidence type="ECO:0000256" key="1">
    <source>
        <dbReference type="SAM" id="MobiDB-lite"/>
    </source>
</evidence>
<reference evidence="3" key="1">
    <citation type="submission" date="2014-05" db="EMBL/GenBank/DDBJ databases">
        <authorList>
            <person name="Chronopoulou M."/>
        </authorList>
    </citation>
    <scope>NUCLEOTIDE SEQUENCE</scope>
    <source>
        <tissue evidence="3">Whole organism</tissue>
    </source>
</reference>
<organism evidence="3">
    <name type="scientific">Lepeophtheirus salmonis</name>
    <name type="common">Salmon louse</name>
    <name type="synonym">Caligus salmonis</name>
    <dbReference type="NCBI Taxonomy" id="72036"/>
    <lineage>
        <taxon>Eukaryota</taxon>
        <taxon>Metazoa</taxon>
        <taxon>Ecdysozoa</taxon>
        <taxon>Arthropoda</taxon>
        <taxon>Crustacea</taxon>
        <taxon>Multicrustacea</taxon>
        <taxon>Hexanauplia</taxon>
        <taxon>Copepoda</taxon>
        <taxon>Siphonostomatoida</taxon>
        <taxon>Caligidae</taxon>
        <taxon>Lepeophtheirus</taxon>
    </lineage>
</organism>
<name>A0A0K2V5L6_LEPSM</name>
<dbReference type="InterPro" id="IPR036638">
    <property type="entry name" value="HLH_DNA-bd_sf"/>
</dbReference>
<feature type="compositionally biased region" description="Low complexity" evidence="1">
    <location>
        <begin position="135"/>
        <end position="148"/>
    </location>
</feature>
<dbReference type="InterPro" id="IPR011598">
    <property type="entry name" value="bHLH_dom"/>
</dbReference>
<feature type="region of interest" description="Disordered" evidence="1">
    <location>
        <begin position="126"/>
        <end position="181"/>
    </location>
</feature>